<dbReference type="PROSITE" id="PS50283">
    <property type="entry name" value="NA_SOLUT_SYMP_3"/>
    <property type="match status" value="1"/>
</dbReference>
<name>A0A9D4JPV2_DREPO</name>
<evidence type="ECO:0000256" key="13">
    <source>
        <dbReference type="SAM" id="Phobius"/>
    </source>
</evidence>
<keyword evidence="10" id="KW-0739">Sodium transport</keyword>
<feature type="transmembrane region" description="Helical" evidence="13">
    <location>
        <begin position="52"/>
        <end position="72"/>
    </location>
</feature>
<dbReference type="AlphaFoldDB" id="A0A9D4JPV2"/>
<reference evidence="14" key="2">
    <citation type="submission" date="2020-11" db="EMBL/GenBank/DDBJ databases">
        <authorList>
            <person name="McCartney M.A."/>
            <person name="Auch B."/>
            <person name="Kono T."/>
            <person name="Mallez S."/>
            <person name="Becker A."/>
            <person name="Gohl D.M."/>
            <person name="Silverstein K.A.T."/>
            <person name="Koren S."/>
            <person name="Bechman K.B."/>
            <person name="Herman A."/>
            <person name="Abrahante J.E."/>
            <person name="Garbe J."/>
        </authorList>
    </citation>
    <scope>NUCLEOTIDE SEQUENCE</scope>
    <source>
        <strain evidence="14">Duluth1</strain>
        <tissue evidence="14">Whole animal</tissue>
    </source>
</reference>
<evidence type="ECO:0000256" key="8">
    <source>
        <dbReference type="ARBA" id="ARBA00023065"/>
    </source>
</evidence>
<evidence type="ECO:0000256" key="4">
    <source>
        <dbReference type="ARBA" id="ARBA00022475"/>
    </source>
</evidence>
<feature type="transmembrane region" description="Helical" evidence="13">
    <location>
        <begin position="12"/>
        <end position="31"/>
    </location>
</feature>
<sequence length="602" mass="67174">MASSVFHLADYIVFIGTIIISFLIGVFFAIWEKVRHHNTLEDYYLAGRKGKTLPVALSFVVSFQSSILMLGYPAESYVYGTNNIFFAVGAFVAFIIAAIVIVPVFHPLKLSTVYEYMYLRYGNNVLRYFTLTLGVVYAVFYMGSVTFGTSVAMEVVMGIPYWGTILIFTIVTTVYTSIGGIKAVIWTDVFQFLMMVAGFIFVISKVTIDLGGWMSMKELAGERFHFNFNPDPRIRLTFWTVSVGSVTQTLSMFYMQPTMQRIFSLPNQKNARIMFMFAGPVYCIIMVAAAIEGGVIFAYYASRGCDIYHGGITKNVNAIIPQAILDVFGNIPGLPGLFIAALSSAAFSTLSSLLSSLSVIIFQDAIRPYRPHMTKQFEAKLSRWLTVLFGVLALAVSFLISVFQGTISFIFQSFISCIDGPTCAIFTLSILFRRSTTKGVLIGSLCGMAVSMWLTLGKLFSDVPPDVMLKSGPVDQCVNVIHLNTTYMSYSNESLVFNVTQTYVNDPNEIRTTNILHEIYSLSYLLISLSAFLVTMVVGIVVSLCTSPPKNIDDRLLFSFRQQIWCKRTGQSDEKESQERCSEEMRSMISNGVVDRKSSFDR</sequence>
<feature type="transmembrane region" description="Helical" evidence="13">
    <location>
        <begin position="522"/>
        <end position="545"/>
    </location>
</feature>
<gene>
    <name evidence="14" type="ORF">DPMN_119997</name>
</gene>
<comment type="similarity">
    <text evidence="2 11">Belongs to the sodium:solute symporter (SSF) (TC 2.A.21) family.</text>
</comment>
<protein>
    <recommendedName>
        <fullName evidence="16">Sodium-dependent multivitamin transporter</fullName>
    </recommendedName>
</protein>
<proteinExistence type="inferred from homology"/>
<dbReference type="InterPro" id="IPR051163">
    <property type="entry name" value="Sodium:Solute_Symporter_SSF"/>
</dbReference>
<dbReference type="GO" id="GO:0015293">
    <property type="term" value="F:symporter activity"/>
    <property type="evidence" value="ECO:0007669"/>
    <property type="project" value="TreeGrafter"/>
</dbReference>
<feature type="compositionally biased region" description="Basic and acidic residues" evidence="12">
    <location>
        <begin position="573"/>
        <end position="586"/>
    </location>
</feature>
<organism evidence="14 15">
    <name type="scientific">Dreissena polymorpha</name>
    <name type="common">Zebra mussel</name>
    <name type="synonym">Mytilus polymorpha</name>
    <dbReference type="NCBI Taxonomy" id="45954"/>
    <lineage>
        <taxon>Eukaryota</taxon>
        <taxon>Metazoa</taxon>
        <taxon>Spiralia</taxon>
        <taxon>Lophotrochozoa</taxon>
        <taxon>Mollusca</taxon>
        <taxon>Bivalvia</taxon>
        <taxon>Autobranchia</taxon>
        <taxon>Heteroconchia</taxon>
        <taxon>Euheterodonta</taxon>
        <taxon>Imparidentia</taxon>
        <taxon>Neoheterodontei</taxon>
        <taxon>Myida</taxon>
        <taxon>Dreissenoidea</taxon>
        <taxon>Dreissenidae</taxon>
        <taxon>Dreissena</taxon>
    </lineage>
</organism>
<dbReference type="NCBIfam" id="TIGR00813">
    <property type="entry name" value="sss"/>
    <property type="match status" value="1"/>
</dbReference>
<comment type="caution">
    <text evidence="14">The sequence shown here is derived from an EMBL/GenBank/DDBJ whole genome shotgun (WGS) entry which is preliminary data.</text>
</comment>
<feature type="transmembrane region" description="Helical" evidence="13">
    <location>
        <begin position="383"/>
        <end position="403"/>
    </location>
</feature>
<evidence type="ECO:0000256" key="2">
    <source>
        <dbReference type="ARBA" id="ARBA00006434"/>
    </source>
</evidence>
<dbReference type="GO" id="GO:0006814">
    <property type="term" value="P:sodium ion transport"/>
    <property type="evidence" value="ECO:0007669"/>
    <property type="project" value="UniProtKB-KW"/>
</dbReference>
<evidence type="ECO:0000256" key="3">
    <source>
        <dbReference type="ARBA" id="ARBA00022448"/>
    </source>
</evidence>
<dbReference type="InterPro" id="IPR001734">
    <property type="entry name" value="Na/solute_symporter"/>
</dbReference>
<feature type="transmembrane region" description="Helical" evidence="13">
    <location>
        <begin position="275"/>
        <end position="300"/>
    </location>
</feature>
<keyword evidence="9 13" id="KW-0472">Membrane</keyword>
<evidence type="ECO:0000313" key="14">
    <source>
        <dbReference type="EMBL" id="KAH3818389.1"/>
    </source>
</evidence>
<reference evidence="14" key="1">
    <citation type="journal article" date="2019" name="bioRxiv">
        <title>The Genome of the Zebra Mussel, Dreissena polymorpha: A Resource for Invasive Species Research.</title>
        <authorList>
            <person name="McCartney M.A."/>
            <person name="Auch B."/>
            <person name="Kono T."/>
            <person name="Mallez S."/>
            <person name="Zhang Y."/>
            <person name="Obille A."/>
            <person name="Becker A."/>
            <person name="Abrahante J.E."/>
            <person name="Garbe J."/>
            <person name="Badalamenti J.P."/>
            <person name="Herman A."/>
            <person name="Mangelson H."/>
            <person name="Liachko I."/>
            <person name="Sullivan S."/>
            <person name="Sone E.D."/>
            <person name="Koren S."/>
            <person name="Silverstein K.A.T."/>
            <person name="Beckman K.B."/>
            <person name="Gohl D.M."/>
        </authorList>
    </citation>
    <scope>NUCLEOTIDE SEQUENCE</scope>
    <source>
        <strain evidence="14">Duluth1</strain>
        <tissue evidence="14">Whole animal</tissue>
    </source>
</reference>
<evidence type="ECO:0000256" key="11">
    <source>
        <dbReference type="RuleBase" id="RU362091"/>
    </source>
</evidence>
<dbReference type="Gene3D" id="1.20.1730.10">
    <property type="entry name" value="Sodium/glucose cotransporter"/>
    <property type="match status" value="1"/>
</dbReference>
<feature type="transmembrane region" description="Helical" evidence="13">
    <location>
        <begin position="125"/>
        <end position="147"/>
    </location>
</feature>
<evidence type="ECO:0000256" key="7">
    <source>
        <dbReference type="ARBA" id="ARBA00023053"/>
    </source>
</evidence>
<dbReference type="GO" id="GO:0005886">
    <property type="term" value="C:plasma membrane"/>
    <property type="evidence" value="ECO:0007669"/>
    <property type="project" value="UniProtKB-SubCell"/>
</dbReference>
<keyword evidence="15" id="KW-1185">Reference proteome</keyword>
<keyword evidence="8" id="KW-0406">Ion transport</keyword>
<feature type="transmembrane region" description="Helical" evidence="13">
    <location>
        <begin position="190"/>
        <end position="216"/>
    </location>
</feature>
<keyword evidence="6 13" id="KW-1133">Transmembrane helix</keyword>
<feature type="transmembrane region" description="Helical" evidence="13">
    <location>
        <begin position="409"/>
        <end position="432"/>
    </location>
</feature>
<dbReference type="PANTHER" id="PTHR42985:SF40">
    <property type="entry name" value="LD47995P-RELATED"/>
    <property type="match status" value="1"/>
</dbReference>
<keyword evidence="7" id="KW-0915">Sodium</keyword>
<feature type="region of interest" description="Disordered" evidence="12">
    <location>
        <begin position="573"/>
        <end position="602"/>
    </location>
</feature>
<dbReference type="PANTHER" id="PTHR42985">
    <property type="entry name" value="SODIUM-COUPLED MONOCARBOXYLATE TRANSPORTER"/>
    <property type="match status" value="1"/>
</dbReference>
<keyword evidence="4" id="KW-1003">Cell membrane</keyword>
<feature type="transmembrane region" description="Helical" evidence="13">
    <location>
        <begin position="236"/>
        <end position="254"/>
    </location>
</feature>
<evidence type="ECO:0000256" key="9">
    <source>
        <dbReference type="ARBA" id="ARBA00023136"/>
    </source>
</evidence>
<keyword evidence="5 13" id="KW-0812">Transmembrane</keyword>
<evidence type="ECO:0000256" key="12">
    <source>
        <dbReference type="SAM" id="MobiDB-lite"/>
    </source>
</evidence>
<evidence type="ECO:0000256" key="1">
    <source>
        <dbReference type="ARBA" id="ARBA00004651"/>
    </source>
</evidence>
<accession>A0A9D4JPV2</accession>
<evidence type="ECO:0000313" key="15">
    <source>
        <dbReference type="Proteomes" id="UP000828390"/>
    </source>
</evidence>
<comment type="subcellular location">
    <subcellularLocation>
        <location evidence="1">Cell membrane</location>
        <topology evidence="1">Multi-pass membrane protein</topology>
    </subcellularLocation>
</comment>
<dbReference type="Pfam" id="PF00474">
    <property type="entry name" value="SSF"/>
    <property type="match status" value="1"/>
</dbReference>
<feature type="transmembrane region" description="Helical" evidence="13">
    <location>
        <begin position="84"/>
        <end position="105"/>
    </location>
</feature>
<dbReference type="EMBL" id="JAIWYP010000005">
    <property type="protein sequence ID" value="KAH3818389.1"/>
    <property type="molecule type" value="Genomic_DNA"/>
</dbReference>
<feature type="transmembrane region" description="Helical" evidence="13">
    <location>
        <begin position="337"/>
        <end position="362"/>
    </location>
</feature>
<evidence type="ECO:0000256" key="5">
    <source>
        <dbReference type="ARBA" id="ARBA00022692"/>
    </source>
</evidence>
<feature type="transmembrane region" description="Helical" evidence="13">
    <location>
        <begin position="159"/>
        <end position="178"/>
    </location>
</feature>
<evidence type="ECO:0008006" key="16">
    <source>
        <dbReference type="Google" id="ProtNLM"/>
    </source>
</evidence>
<dbReference type="InterPro" id="IPR038377">
    <property type="entry name" value="Na/Glc_symporter_sf"/>
</dbReference>
<dbReference type="Proteomes" id="UP000828390">
    <property type="component" value="Unassembled WGS sequence"/>
</dbReference>
<evidence type="ECO:0000256" key="10">
    <source>
        <dbReference type="ARBA" id="ARBA00023201"/>
    </source>
</evidence>
<feature type="transmembrane region" description="Helical" evidence="13">
    <location>
        <begin position="439"/>
        <end position="460"/>
    </location>
</feature>
<evidence type="ECO:0000256" key="6">
    <source>
        <dbReference type="ARBA" id="ARBA00022989"/>
    </source>
</evidence>
<keyword evidence="3" id="KW-0813">Transport</keyword>